<dbReference type="Proteomes" id="UP000762676">
    <property type="component" value="Unassembled WGS sequence"/>
</dbReference>
<evidence type="ECO:0000313" key="1">
    <source>
        <dbReference type="EMBL" id="GFR99937.1"/>
    </source>
</evidence>
<comment type="caution">
    <text evidence="1">The sequence shown here is derived from an EMBL/GenBank/DDBJ whole genome shotgun (WGS) entry which is preliminary data.</text>
</comment>
<keyword evidence="2" id="KW-1185">Reference proteome</keyword>
<accession>A0AAV4HP58</accession>
<proteinExistence type="predicted"/>
<protein>
    <submittedName>
        <fullName evidence="1">Gag-Pol polyprotein</fullName>
    </submittedName>
</protein>
<name>A0AAV4HP58_9GAST</name>
<dbReference type="Gene3D" id="3.30.420.10">
    <property type="entry name" value="Ribonuclease H-like superfamily/Ribonuclease H"/>
    <property type="match status" value="1"/>
</dbReference>
<dbReference type="GO" id="GO:0003676">
    <property type="term" value="F:nucleic acid binding"/>
    <property type="evidence" value="ECO:0007669"/>
    <property type="project" value="InterPro"/>
</dbReference>
<evidence type="ECO:0000313" key="2">
    <source>
        <dbReference type="Proteomes" id="UP000762676"/>
    </source>
</evidence>
<organism evidence="1 2">
    <name type="scientific">Elysia marginata</name>
    <dbReference type="NCBI Taxonomy" id="1093978"/>
    <lineage>
        <taxon>Eukaryota</taxon>
        <taxon>Metazoa</taxon>
        <taxon>Spiralia</taxon>
        <taxon>Lophotrochozoa</taxon>
        <taxon>Mollusca</taxon>
        <taxon>Gastropoda</taxon>
        <taxon>Heterobranchia</taxon>
        <taxon>Euthyneura</taxon>
        <taxon>Panpulmonata</taxon>
        <taxon>Sacoglossa</taxon>
        <taxon>Placobranchoidea</taxon>
        <taxon>Plakobranchidae</taxon>
        <taxon>Elysia</taxon>
    </lineage>
</organism>
<dbReference type="InterPro" id="IPR012337">
    <property type="entry name" value="RNaseH-like_sf"/>
</dbReference>
<reference evidence="1 2" key="1">
    <citation type="journal article" date="2021" name="Elife">
        <title>Chloroplast acquisition without the gene transfer in kleptoplastic sea slugs, Plakobranchus ocellatus.</title>
        <authorList>
            <person name="Maeda T."/>
            <person name="Takahashi S."/>
            <person name="Yoshida T."/>
            <person name="Shimamura S."/>
            <person name="Takaki Y."/>
            <person name="Nagai Y."/>
            <person name="Toyoda A."/>
            <person name="Suzuki Y."/>
            <person name="Arimoto A."/>
            <person name="Ishii H."/>
            <person name="Satoh N."/>
            <person name="Nishiyama T."/>
            <person name="Hasebe M."/>
            <person name="Maruyama T."/>
            <person name="Minagawa J."/>
            <person name="Obokata J."/>
            <person name="Shigenobu S."/>
        </authorList>
    </citation>
    <scope>NUCLEOTIDE SEQUENCE [LARGE SCALE GENOMIC DNA]</scope>
</reference>
<sequence>MTIIDRTTRWPEAIPLNNTSTTDCARALIRHWISRFGAPLDITLERGSQFTSTLWNEIARLLEAARDLTGGMAKVASNNNEAYSLMQSHLSHLDYQIELDLKK</sequence>
<gene>
    <name evidence="1" type="ORF">ElyMa_002803800</name>
</gene>
<dbReference type="InterPro" id="IPR036397">
    <property type="entry name" value="RNaseH_sf"/>
</dbReference>
<dbReference type="SUPFAM" id="SSF53098">
    <property type="entry name" value="Ribonuclease H-like"/>
    <property type="match status" value="1"/>
</dbReference>
<dbReference type="AlphaFoldDB" id="A0AAV4HP58"/>
<dbReference type="EMBL" id="BMAT01005805">
    <property type="protein sequence ID" value="GFR99937.1"/>
    <property type="molecule type" value="Genomic_DNA"/>
</dbReference>